<dbReference type="Proteomes" id="UP000541421">
    <property type="component" value="Unassembled WGS sequence"/>
</dbReference>
<evidence type="ECO:0000313" key="2">
    <source>
        <dbReference type="Proteomes" id="UP000541421"/>
    </source>
</evidence>
<reference evidence="1 2" key="1">
    <citation type="submission" date="2020-05" db="EMBL/GenBank/DDBJ databases">
        <authorList>
            <person name="Niu N."/>
        </authorList>
    </citation>
    <scope>NUCLEOTIDE SEQUENCE [LARGE SCALE GENOMIC DNA]</scope>
    <source>
        <strain evidence="1 2">LMG10982</strain>
    </source>
</reference>
<keyword evidence="2" id="KW-1185">Reference proteome</keyword>
<dbReference type="AlphaFoldDB" id="A0A7Y4L9Z9"/>
<dbReference type="InterPro" id="IPR029032">
    <property type="entry name" value="AhpD-like"/>
</dbReference>
<proteinExistence type="predicted"/>
<comment type="caution">
    <text evidence="1">The sequence shown here is derived from an EMBL/GenBank/DDBJ whole genome shotgun (WGS) entry which is preliminary data.</text>
</comment>
<dbReference type="SUPFAM" id="SSF69118">
    <property type="entry name" value="AhpD-like"/>
    <property type="match status" value="1"/>
</dbReference>
<accession>A0A7Y4L9Z9</accession>
<organism evidence="1 2">
    <name type="scientific">Pelistega europaea</name>
    <dbReference type="NCBI Taxonomy" id="106147"/>
    <lineage>
        <taxon>Bacteria</taxon>
        <taxon>Pseudomonadati</taxon>
        <taxon>Pseudomonadota</taxon>
        <taxon>Betaproteobacteria</taxon>
        <taxon>Burkholderiales</taxon>
        <taxon>Alcaligenaceae</taxon>
        <taxon>Pelistega</taxon>
    </lineage>
</organism>
<evidence type="ECO:0000313" key="1">
    <source>
        <dbReference type="EMBL" id="NOL49735.1"/>
    </source>
</evidence>
<gene>
    <name evidence="1" type="ORF">HKX40_06255</name>
</gene>
<sequence>MNVQQDIVNKVLNIQTDSPLFQIRQFREKVVTGTQASYDALFDSALHLPLSWRYAVAVLSSVLVGIPEFVTHYAEQAVKAGVSEADLHAIQEVDIAKVSDVALAQVLQFTHTLMVQPKEGDKAALLALKTAGMTTADIVALSQLIGFLSYQLRLAAGLKAMQQAL</sequence>
<dbReference type="RefSeq" id="WP_171588706.1">
    <property type="nucleotide sequence ID" value="NZ_JABGBO010000005.1"/>
</dbReference>
<dbReference type="EMBL" id="JABGBO010000005">
    <property type="protein sequence ID" value="NOL49735.1"/>
    <property type="molecule type" value="Genomic_DNA"/>
</dbReference>
<name>A0A7Y4L9Z9_9BURK</name>
<dbReference type="Gene3D" id="1.20.1290.10">
    <property type="entry name" value="AhpD-like"/>
    <property type="match status" value="1"/>
</dbReference>
<protein>
    <submittedName>
        <fullName evidence="1">CMD domain protein</fullName>
    </submittedName>
</protein>